<reference evidence="2" key="1">
    <citation type="submission" date="2016-11" db="UniProtKB">
        <authorList>
            <consortium name="WormBaseParasite"/>
        </authorList>
    </citation>
    <scope>IDENTIFICATION</scope>
</reference>
<dbReference type="WBParaSite" id="Hba_04230">
    <property type="protein sequence ID" value="Hba_04230"/>
    <property type="gene ID" value="Hba_04230"/>
</dbReference>
<sequence>MIFIFLLFIKCYILYDRYNCTILFA</sequence>
<dbReference type="Proteomes" id="UP000095283">
    <property type="component" value="Unplaced"/>
</dbReference>
<organism evidence="1 2">
    <name type="scientific">Heterorhabditis bacteriophora</name>
    <name type="common">Entomopathogenic nematode worm</name>
    <dbReference type="NCBI Taxonomy" id="37862"/>
    <lineage>
        <taxon>Eukaryota</taxon>
        <taxon>Metazoa</taxon>
        <taxon>Ecdysozoa</taxon>
        <taxon>Nematoda</taxon>
        <taxon>Chromadorea</taxon>
        <taxon>Rhabditida</taxon>
        <taxon>Rhabditina</taxon>
        <taxon>Rhabditomorpha</taxon>
        <taxon>Strongyloidea</taxon>
        <taxon>Heterorhabditidae</taxon>
        <taxon>Heterorhabditis</taxon>
    </lineage>
</organism>
<proteinExistence type="predicted"/>
<protein>
    <submittedName>
        <fullName evidence="2">Uncharacterized protein</fullName>
    </submittedName>
</protein>
<accession>A0A1I7WGW1</accession>
<evidence type="ECO:0000313" key="1">
    <source>
        <dbReference type="Proteomes" id="UP000095283"/>
    </source>
</evidence>
<name>A0A1I7WGW1_HETBA</name>
<dbReference type="AlphaFoldDB" id="A0A1I7WGW1"/>
<keyword evidence="1" id="KW-1185">Reference proteome</keyword>
<evidence type="ECO:0000313" key="2">
    <source>
        <dbReference type="WBParaSite" id="Hba_04230"/>
    </source>
</evidence>